<feature type="transmembrane region" description="Helical" evidence="6">
    <location>
        <begin position="378"/>
        <end position="399"/>
    </location>
</feature>
<evidence type="ECO:0000256" key="6">
    <source>
        <dbReference type="SAM" id="Phobius"/>
    </source>
</evidence>
<dbReference type="InterPro" id="IPR038766">
    <property type="entry name" value="Membrane_comp_ABC_pdt"/>
</dbReference>
<feature type="transmembrane region" description="Helical" evidence="6">
    <location>
        <begin position="823"/>
        <end position="845"/>
    </location>
</feature>
<feature type="transmembrane region" description="Helical" evidence="6">
    <location>
        <begin position="45"/>
        <end position="67"/>
    </location>
</feature>
<dbReference type="GO" id="GO:0005886">
    <property type="term" value="C:plasma membrane"/>
    <property type="evidence" value="ECO:0007669"/>
    <property type="project" value="UniProtKB-SubCell"/>
</dbReference>
<proteinExistence type="predicted"/>
<evidence type="ECO:0000256" key="1">
    <source>
        <dbReference type="ARBA" id="ARBA00004651"/>
    </source>
</evidence>
<keyword evidence="2" id="KW-1003">Cell membrane</keyword>
<evidence type="ECO:0000256" key="2">
    <source>
        <dbReference type="ARBA" id="ARBA00022475"/>
    </source>
</evidence>
<feature type="domain" description="ABC3 transporter permease C-terminal" evidence="7">
    <location>
        <begin position="744"/>
        <end position="853"/>
    </location>
</feature>
<dbReference type="AlphaFoldDB" id="A0A3B0T203"/>
<evidence type="ECO:0000256" key="3">
    <source>
        <dbReference type="ARBA" id="ARBA00022692"/>
    </source>
</evidence>
<evidence type="ECO:0000259" key="7">
    <source>
        <dbReference type="Pfam" id="PF02687"/>
    </source>
</evidence>
<dbReference type="EMBL" id="UOEM01000023">
    <property type="protein sequence ID" value="VAW10950.1"/>
    <property type="molecule type" value="Genomic_DNA"/>
</dbReference>
<feature type="transmembrane region" description="Helical" evidence="6">
    <location>
        <begin position="448"/>
        <end position="478"/>
    </location>
</feature>
<evidence type="ECO:0000313" key="8">
    <source>
        <dbReference type="EMBL" id="VAW10950.1"/>
    </source>
</evidence>
<feature type="transmembrane region" description="Helical" evidence="6">
    <location>
        <begin position="281"/>
        <end position="308"/>
    </location>
</feature>
<protein>
    <submittedName>
        <fullName evidence="8">ABC transporter, fused permease protein</fullName>
    </submittedName>
</protein>
<accession>A0A3B0T203</accession>
<comment type="subcellular location">
    <subcellularLocation>
        <location evidence="1">Cell membrane</location>
        <topology evidence="1">Multi-pass membrane protein</topology>
    </subcellularLocation>
</comment>
<feature type="domain" description="ABC3 transporter permease C-terminal" evidence="7">
    <location>
        <begin position="288"/>
        <end position="401"/>
    </location>
</feature>
<feature type="transmembrane region" description="Helical" evidence="6">
    <location>
        <begin position="737"/>
        <end position="761"/>
    </location>
</feature>
<reference evidence="8" key="1">
    <citation type="submission" date="2018-06" db="EMBL/GenBank/DDBJ databases">
        <authorList>
            <person name="Zhirakovskaya E."/>
        </authorList>
    </citation>
    <scope>NUCLEOTIDE SEQUENCE</scope>
</reference>
<dbReference type="Pfam" id="PF02687">
    <property type="entry name" value="FtsX"/>
    <property type="match status" value="2"/>
</dbReference>
<dbReference type="PANTHER" id="PTHR30287">
    <property type="entry name" value="MEMBRANE COMPONENT OF PREDICTED ABC SUPERFAMILY METABOLITE UPTAKE TRANSPORTER"/>
    <property type="match status" value="1"/>
</dbReference>
<name>A0A3B0T203_9ZZZZ</name>
<gene>
    <name evidence="8" type="ORF">MNBD_ALPHA09-1012</name>
</gene>
<feature type="transmembrane region" description="Helical" evidence="6">
    <location>
        <begin position="329"/>
        <end position="358"/>
    </location>
</feature>
<evidence type="ECO:0000256" key="4">
    <source>
        <dbReference type="ARBA" id="ARBA00022989"/>
    </source>
</evidence>
<dbReference type="InterPro" id="IPR003838">
    <property type="entry name" value="ABC3_permease_C"/>
</dbReference>
<sequence>MTMPQVAPDAAKAIAASAAGQRFGLPLALRLAWRDLRGGLAGFRVFLACLALGVGAIAAILSISRALEEGASAEGRSLLGGDLSFSVAQRQAKTDELAYFRTLGPISTSATLRSMARAADGTPGLVELKAADDAYPLYGKVTLEPAMDLAEAVGARDGIYGVVVEPILLTRLGLGVGDSIDIGESAFEIRAVIAKEPDRISGGFSIGPRALVSLKALAATDLVQPGSLVRWHYKLALPDGTTGGAVSAIAQAAEARFPASGWRIRSRDRATPGVSRFTDRVALFLSLLGLSALLVGGVGVANATAAYLEGKSRIVATMKCLGATSGIIFSVYLIEVLVLAVFGIAIGVVVGGALPIMLGAVAGDAIPIPARFAIYAEPLVFAAAAGLLTAFAFSLWPLGRAQGIRPAALFRDAVASTRTLPHYAVILSAGAAIVALAALVITGATDKFIASLFVGGAFIAFVLLAALGRGLMALMAVLPRSRVPEIRIGMANLYRPGAATPGIVLSLGLGLSMLVMVGQIDANLQRELGQEIPERAPSFFFVDIRQDQLADFKSVVAQTPTAENLMTVPMLRARVSKIKGVDAAVLAADAEHWVLHGDRGITYAAEIPQGSKITAGKWWPADYKGPQLVSVTQDVAHAVGLDVGDTVTLNVLGRDIRAEVANIRSVDWRSMSINFVFVFSPGVIETAPHANLATVEMEAAFEGRLIKDVVARFPNITAVSVKDAIEAVSELVANLMIAIRAGGGVAVLTGALVLGGAIAAGRRSRVYDAVVLKTFGATRRRLVVAYLVEFGLLGLVTGIFAAFAGSIAAYFVLTRAMDAEYVFMPGVIAQVLALGIVATLIVGFLGTWRALGHKAADVLRSP</sequence>
<feature type="transmembrane region" description="Helical" evidence="6">
    <location>
        <begin position="782"/>
        <end position="811"/>
    </location>
</feature>
<organism evidence="8">
    <name type="scientific">hydrothermal vent metagenome</name>
    <dbReference type="NCBI Taxonomy" id="652676"/>
    <lineage>
        <taxon>unclassified sequences</taxon>
        <taxon>metagenomes</taxon>
        <taxon>ecological metagenomes</taxon>
    </lineage>
</organism>
<keyword evidence="5 6" id="KW-0472">Membrane</keyword>
<feature type="transmembrane region" description="Helical" evidence="6">
    <location>
        <begin position="498"/>
        <end position="518"/>
    </location>
</feature>
<keyword evidence="3 6" id="KW-0812">Transmembrane</keyword>
<evidence type="ECO:0000256" key="5">
    <source>
        <dbReference type="ARBA" id="ARBA00023136"/>
    </source>
</evidence>
<feature type="transmembrane region" description="Helical" evidence="6">
    <location>
        <begin position="420"/>
        <end position="442"/>
    </location>
</feature>
<dbReference type="PANTHER" id="PTHR30287:SF1">
    <property type="entry name" value="INNER MEMBRANE PROTEIN"/>
    <property type="match status" value="1"/>
</dbReference>
<keyword evidence="4 6" id="KW-1133">Transmembrane helix</keyword>